<proteinExistence type="predicted"/>
<evidence type="ECO:0000313" key="1">
    <source>
        <dbReference type="EMBL" id="JAH34807.1"/>
    </source>
</evidence>
<dbReference type="AlphaFoldDB" id="A0A0E9S0U6"/>
<dbReference type="EMBL" id="GBXM01073770">
    <property type="protein sequence ID" value="JAH34807.1"/>
    <property type="molecule type" value="Transcribed_RNA"/>
</dbReference>
<name>A0A0E9S0U6_ANGAN</name>
<reference evidence="1" key="2">
    <citation type="journal article" date="2015" name="Fish Shellfish Immunol.">
        <title>Early steps in the European eel (Anguilla anguilla)-Vibrio vulnificus interaction in the gills: Role of the RtxA13 toxin.</title>
        <authorList>
            <person name="Callol A."/>
            <person name="Pajuelo D."/>
            <person name="Ebbesson L."/>
            <person name="Teles M."/>
            <person name="MacKenzie S."/>
            <person name="Amaro C."/>
        </authorList>
    </citation>
    <scope>NUCLEOTIDE SEQUENCE</scope>
</reference>
<reference evidence="1" key="1">
    <citation type="submission" date="2014-11" db="EMBL/GenBank/DDBJ databases">
        <authorList>
            <person name="Amaro Gonzalez C."/>
        </authorList>
    </citation>
    <scope>NUCLEOTIDE SEQUENCE</scope>
</reference>
<organism evidence="1">
    <name type="scientific">Anguilla anguilla</name>
    <name type="common">European freshwater eel</name>
    <name type="synonym">Muraena anguilla</name>
    <dbReference type="NCBI Taxonomy" id="7936"/>
    <lineage>
        <taxon>Eukaryota</taxon>
        <taxon>Metazoa</taxon>
        <taxon>Chordata</taxon>
        <taxon>Craniata</taxon>
        <taxon>Vertebrata</taxon>
        <taxon>Euteleostomi</taxon>
        <taxon>Actinopterygii</taxon>
        <taxon>Neopterygii</taxon>
        <taxon>Teleostei</taxon>
        <taxon>Anguilliformes</taxon>
        <taxon>Anguillidae</taxon>
        <taxon>Anguilla</taxon>
    </lineage>
</organism>
<accession>A0A0E9S0U6</accession>
<sequence>MKKAPHKLLGLLFISQNPNQLVVKLWYTIHLKRFLTLEKNKCTHLKSCQIQQGFLRKDFSQ</sequence>
<protein>
    <submittedName>
        <fullName evidence="1">Uncharacterized protein</fullName>
    </submittedName>
</protein>